<dbReference type="InterPro" id="IPR000391">
    <property type="entry name" value="Rng_hydr_dOase-bsu"/>
</dbReference>
<reference evidence="3 4" key="1">
    <citation type="submission" date="2018-03" db="EMBL/GenBank/DDBJ databases">
        <title>Streptomyces dioscori sp. nov., a novel endophytic actinobacterium isolated from bulbil of Dioscorea bulbifera L.</title>
        <authorList>
            <person name="Zhikuan W."/>
        </authorList>
    </citation>
    <scope>NUCLEOTIDE SEQUENCE [LARGE SCALE GENOMIC DNA]</scope>
    <source>
        <strain evidence="3 4">A217</strain>
    </source>
</reference>
<proteinExistence type="inferred from homology"/>
<protein>
    <submittedName>
        <fullName evidence="3">Benzene 1,2-dioxygenase</fullName>
    </submittedName>
</protein>
<dbReference type="EMBL" id="PYBJ01000027">
    <property type="protein sequence ID" value="PSM39104.1"/>
    <property type="molecule type" value="Genomic_DNA"/>
</dbReference>
<name>A0A2P8PYM8_9ACTN</name>
<accession>A0A2P8PYM8</accession>
<evidence type="ECO:0000256" key="2">
    <source>
        <dbReference type="ARBA" id="ARBA00023002"/>
    </source>
</evidence>
<comment type="caution">
    <text evidence="3">The sequence shown here is derived from an EMBL/GenBank/DDBJ whole genome shotgun (WGS) entry which is preliminary data.</text>
</comment>
<dbReference type="SUPFAM" id="SSF54427">
    <property type="entry name" value="NTF2-like"/>
    <property type="match status" value="1"/>
</dbReference>
<keyword evidence="2" id="KW-0560">Oxidoreductase</keyword>
<sequence>MYLQYEVEQFYTHEAALLDHQRFEEWVDLFTDDTTYFMPIRRTVPRRNLSREFTQPGEMAFFDDDKATLVGRVQKLGTGTAWAEDPPSRTRHLVTNVRIVEDLGTQLTVETCFHLYRTRLKSEIDEWIGRREDVLRRTEEGFRIARRDIYLDQTVLLSQNLSNFF</sequence>
<dbReference type="PANTHER" id="PTHR41534">
    <property type="entry name" value="BLR3401 PROTEIN"/>
    <property type="match status" value="1"/>
</dbReference>
<evidence type="ECO:0000313" key="3">
    <source>
        <dbReference type="EMBL" id="PSM39104.1"/>
    </source>
</evidence>
<dbReference type="OrthoDB" id="3212009at2"/>
<organism evidence="3 4">
    <name type="scientific">Streptomyces dioscori</name>
    <dbReference type="NCBI Taxonomy" id="2109333"/>
    <lineage>
        <taxon>Bacteria</taxon>
        <taxon>Bacillati</taxon>
        <taxon>Actinomycetota</taxon>
        <taxon>Actinomycetes</taxon>
        <taxon>Kitasatosporales</taxon>
        <taxon>Streptomycetaceae</taxon>
        <taxon>Streptomyces</taxon>
        <taxon>Streptomyces aurantiacus group</taxon>
    </lineage>
</organism>
<comment type="similarity">
    <text evidence="1">Belongs to the bacterial ring-hydroxylating dioxygenase beta subunit family.</text>
</comment>
<dbReference type="InterPro" id="IPR032710">
    <property type="entry name" value="NTF2-like_dom_sf"/>
</dbReference>
<dbReference type="NCBIfam" id="NF007479">
    <property type="entry name" value="PRK10069.1"/>
    <property type="match status" value="1"/>
</dbReference>
<gene>
    <name evidence="3" type="ORF">C6Y14_33805</name>
</gene>
<keyword evidence="4" id="KW-1185">Reference proteome</keyword>
<dbReference type="AlphaFoldDB" id="A0A2P8PYM8"/>
<dbReference type="GO" id="GO:0051213">
    <property type="term" value="F:dioxygenase activity"/>
    <property type="evidence" value="ECO:0007669"/>
    <property type="project" value="UniProtKB-KW"/>
</dbReference>
<evidence type="ECO:0000313" key="4">
    <source>
        <dbReference type="Proteomes" id="UP000240429"/>
    </source>
</evidence>
<keyword evidence="3" id="KW-0223">Dioxygenase</keyword>
<evidence type="ECO:0000256" key="1">
    <source>
        <dbReference type="ARBA" id="ARBA00009570"/>
    </source>
</evidence>
<dbReference type="Gene3D" id="3.10.450.50">
    <property type="match status" value="1"/>
</dbReference>
<dbReference type="Pfam" id="PF00866">
    <property type="entry name" value="Ring_hydroxyl_B"/>
    <property type="match status" value="1"/>
</dbReference>
<dbReference type="CDD" id="cd00667">
    <property type="entry name" value="ring_hydroxylating_dioxygenases_beta"/>
    <property type="match status" value="1"/>
</dbReference>
<dbReference type="GO" id="GO:0019380">
    <property type="term" value="P:3-phenylpropionate catabolic process"/>
    <property type="evidence" value="ECO:0007669"/>
    <property type="project" value="TreeGrafter"/>
</dbReference>
<dbReference type="PANTHER" id="PTHR41534:SF2">
    <property type="entry name" value="3-PHENYLPROPIONATE_CINNAMIC ACID DIOXYGENASE SUBUNIT BETA"/>
    <property type="match status" value="1"/>
</dbReference>
<dbReference type="Proteomes" id="UP000240429">
    <property type="component" value="Unassembled WGS sequence"/>
</dbReference>